<name>A0A3N0V6U8_9PROT</name>
<dbReference type="RefSeq" id="WP_123236092.1">
    <property type="nucleotide sequence ID" value="NZ_RJVP01000001.1"/>
</dbReference>
<protein>
    <submittedName>
        <fullName evidence="1">Uncharacterized protein</fullName>
    </submittedName>
</protein>
<comment type="caution">
    <text evidence="1">The sequence shown here is derived from an EMBL/GenBank/DDBJ whole genome shotgun (WGS) entry which is preliminary data.</text>
</comment>
<sequence length="135" mass="16119">MNTHHKRILVLFLVLLLPLFLMVKCYQELHYLTRESALQEAKVRLKIQCEMHCKEYGFIEDDFQGPFEAGVNKEVDTKHYEFTWRLPDNTELLVAVYDNGLFVTSDWMWINTPEERRIRAEEEQKNAAKPQAQTW</sequence>
<reference evidence="1 2" key="1">
    <citation type="submission" date="2018-10" db="EMBL/GenBank/DDBJ databases">
        <authorList>
            <person name="Chen W.-M."/>
        </authorList>
    </citation>
    <scope>NUCLEOTIDE SEQUENCE [LARGE SCALE GENOMIC DNA]</scope>
    <source>
        <strain evidence="1 2">H-5</strain>
    </source>
</reference>
<evidence type="ECO:0000313" key="1">
    <source>
        <dbReference type="EMBL" id="ROH88098.1"/>
    </source>
</evidence>
<accession>A0A3N0V6U8</accession>
<dbReference type="Proteomes" id="UP000275137">
    <property type="component" value="Unassembled WGS sequence"/>
</dbReference>
<dbReference type="AlphaFoldDB" id="A0A3N0V6U8"/>
<gene>
    <name evidence="1" type="ORF">ED236_01040</name>
</gene>
<organism evidence="1 2">
    <name type="scientific">Pseudomethylobacillus aquaticus</name>
    <dbReference type="NCBI Taxonomy" id="2676064"/>
    <lineage>
        <taxon>Bacteria</taxon>
        <taxon>Pseudomonadati</taxon>
        <taxon>Pseudomonadota</taxon>
        <taxon>Betaproteobacteria</taxon>
        <taxon>Nitrosomonadales</taxon>
        <taxon>Methylophilaceae</taxon>
        <taxon>Pseudomethylobacillus</taxon>
    </lineage>
</organism>
<keyword evidence="2" id="KW-1185">Reference proteome</keyword>
<evidence type="ECO:0000313" key="2">
    <source>
        <dbReference type="Proteomes" id="UP000275137"/>
    </source>
</evidence>
<proteinExistence type="predicted"/>
<dbReference type="EMBL" id="RJVP01000001">
    <property type="protein sequence ID" value="ROH88098.1"/>
    <property type="molecule type" value="Genomic_DNA"/>
</dbReference>